<keyword evidence="3 7" id="KW-0378">Hydrolase</keyword>
<dbReference type="InterPro" id="IPR051202">
    <property type="entry name" value="Peptidase_C40"/>
</dbReference>
<dbReference type="PANTHER" id="PTHR47053:SF5">
    <property type="entry name" value="BIFUNCTIONAL MURAMIDASE_DL-ENDOPEPTIDASE CWLT"/>
    <property type="match status" value="1"/>
</dbReference>
<dbReference type="InterPro" id="IPR000064">
    <property type="entry name" value="NLP_P60_dom"/>
</dbReference>
<dbReference type="GO" id="GO:0008234">
    <property type="term" value="F:cysteine-type peptidase activity"/>
    <property type="evidence" value="ECO:0007669"/>
    <property type="project" value="UniProtKB-KW"/>
</dbReference>
<organism evidence="7 8">
    <name type="scientific">Coprococcus comes</name>
    <dbReference type="NCBI Taxonomy" id="410072"/>
    <lineage>
        <taxon>Bacteria</taxon>
        <taxon>Bacillati</taxon>
        <taxon>Bacillota</taxon>
        <taxon>Clostridia</taxon>
        <taxon>Lachnospirales</taxon>
        <taxon>Lachnospiraceae</taxon>
        <taxon>Coprococcus</taxon>
    </lineage>
</organism>
<evidence type="ECO:0000256" key="1">
    <source>
        <dbReference type="ARBA" id="ARBA00007074"/>
    </source>
</evidence>
<dbReference type="EMBL" id="CYXR01000027">
    <property type="protein sequence ID" value="CUN12714.1"/>
    <property type="molecule type" value="Genomic_DNA"/>
</dbReference>
<reference evidence="7 8" key="1">
    <citation type="submission" date="2015-09" db="EMBL/GenBank/DDBJ databases">
        <authorList>
            <consortium name="Pathogen Informatics"/>
        </authorList>
    </citation>
    <scope>NUCLEOTIDE SEQUENCE [LARGE SCALE GENOMIC DNA]</scope>
    <source>
        <strain evidence="7 8">2789STDY5834962</strain>
    </source>
</reference>
<evidence type="ECO:0000259" key="6">
    <source>
        <dbReference type="PROSITE" id="PS51935"/>
    </source>
</evidence>
<name>A0A173UD11_9FIRM</name>
<keyword evidence="5" id="KW-1133">Transmembrane helix</keyword>
<protein>
    <submittedName>
        <fullName evidence="7">Probable endopeptidase p60</fullName>
        <ecNumber evidence="7">3.4.-.-</ecNumber>
    </submittedName>
</protein>
<evidence type="ECO:0000256" key="4">
    <source>
        <dbReference type="ARBA" id="ARBA00022807"/>
    </source>
</evidence>
<dbReference type="InterPro" id="IPR038765">
    <property type="entry name" value="Papain-like_cys_pep_sf"/>
</dbReference>
<feature type="transmembrane region" description="Helical" evidence="5">
    <location>
        <begin position="7"/>
        <end position="27"/>
    </location>
</feature>
<dbReference type="AlphaFoldDB" id="A0A173UD11"/>
<accession>A0A173UD11</accession>
<evidence type="ECO:0000313" key="7">
    <source>
        <dbReference type="EMBL" id="CUN12714.1"/>
    </source>
</evidence>
<sequence length="335" mass="37073">MRLKRILIIGTIFPVLFSIVLFFGILISGEDDDSSNSYSPVYSGMNLSADVLKHQPMVEKYARENGISEYVNVLLAIIQVESGGTATDVMQSSESLGLPPNSLSTEESIKQGCKYFASLLSSCKAKGMNDINVVIQSYNYGGGYADYVAKNGKKHSFNLAENFAKNKSDGTKVTYTNPIAVSKNGGWRYNYGNMFYVELVNQYLTVKQFSNETVQAVMNEALKYQGWKYVYGGSNPNTSFDCSGLTQWCYGKAGISLPRTAQAQYDATQHIPLSQAQAGDLVFFHSTYNTSDYVTHVGIYVGNHQMYHAGNPIGYTDLTSAYWQQHIICAGRIKQ</sequence>
<dbReference type="Gene3D" id="3.90.1720.10">
    <property type="entry name" value="endopeptidase domain like (from Nostoc punctiforme)"/>
    <property type="match status" value="1"/>
</dbReference>
<keyword evidence="5" id="KW-0812">Transmembrane</keyword>
<dbReference type="Pfam" id="PF13702">
    <property type="entry name" value="Lysozyme_like"/>
    <property type="match status" value="1"/>
</dbReference>
<dbReference type="Proteomes" id="UP000095727">
    <property type="component" value="Unassembled WGS sequence"/>
</dbReference>
<dbReference type="GO" id="GO:0006508">
    <property type="term" value="P:proteolysis"/>
    <property type="evidence" value="ECO:0007669"/>
    <property type="project" value="UniProtKB-KW"/>
</dbReference>
<dbReference type="EC" id="3.4.-.-" evidence="7"/>
<keyword evidence="2" id="KW-0645">Protease</keyword>
<dbReference type="CDD" id="cd16891">
    <property type="entry name" value="CwlT-like"/>
    <property type="match status" value="1"/>
</dbReference>
<evidence type="ECO:0000256" key="5">
    <source>
        <dbReference type="SAM" id="Phobius"/>
    </source>
</evidence>
<dbReference type="Gene3D" id="1.10.530.10">
    <property type="match status" value="1"/>
</dbReference>
<dbReference type="PROSITE" id="PS51935">
    <property type="entry name" value="NLPC_P60"/>
    <property type="match status" value="1"/>
</dbReference>
<dbReference type="SUPFAM" id="SSF54001">
    <property type="entry name" value="Cysteine proteinases"/>
    <property type="match status" value="1"/>
</dbReference>
<feature type="domain" description="NlpC/P60" evidence="6">
    <location>
        <begin position="211"/>
        <end position="334"/>
    </location>
</feature>
<dbReference type="PANTHER" id="PTHR47053">
    <property type="entry name" value="MUREIN DD-ENDOPEPTIDASE MEPH-RELATED"/>
    <property type="match status" value="1"/>
</dbReference>
<evidence type="ECO:0000313" key="8">
    <source>
        <dbReference type="Proteomes" id="UP000095727"/>
    </source>
</evidence>
<keyword evidence="4" id="KW-0788">Thiol protease</keyword>
<keyword evidence="5" id="KW-0472">Membrane</keyword>
<dbReference type="RefSeq" id="WP_055158228.1">
    <property type="nucleotide sequence ID" value="NZ_CYXR01000027.1"/>
</dbReference>
<evidence type="ECO:0000256" key="3">
    <source>
        <dbReference type="ARBA" id="ARBA00022801"/>
    </source>
</evidence>
<proteinExistence type="inferred from homology"/>
<dbReference type="InterPro" id="IPR023346">
    <property type="entry name" value="Lysozyme-like_dom_sf"/>
</dbReference>
<evidence type="ECO:0000256" key="2">
    <source>
        <dbReference type="ARBA" id="ARBA00022670"/>
    </source>
</evidence>
<comment type="similarity">
    <text evidence="1">Belongs to the peptidase C40 family.</text>
</comment>
<dbReference type="Pfam" id="PF00877">
    <property type="entry name" value="NLPC_P60"/>
    <property type="match status" value="1"/>
</dbReference>
<gene>
    <name evidence="7" type="primary">iap_3</name>
    <name evidence="7" type="ORF">ERS852574_02869</name>
</gene>
<dbReference type="SUPFAM" id="SSF53955">
    <property type="entry name" value="Lysozyme-like"/>
    <property type="match status" value="1"/>
</dbReference>
<dbReference type="InterPro" id="IPR047194">
    <property type="entry name" value="CwlT-like_lysozyme"/>
</dbReference>